<gene>
    <name evidence="2" type="ORF">DET45_10750</name>
</gene>
<dbReference type="RefSeq" id="WP_228759495.1">
    <property type="nucleotide sequence ID" value="NZ_QGTT01000007.1"/>
</dbReference>
<dbReference type="GO" id="GO:0097367">
    <property type="term" value="F:carbohydrate derivative binding"/>
    <property type="evidence" value="ECO:0007669"/>
    <property type="project" value="InterPro"/>
</dbReference>
<protein>
    <submittedName>
        <fullName evidence="2">DnaA-interacting protein DiaA</fullName>
    </submittedName>
</protein>
<feature type="domain" description="SIS" evidence="1">
    <location>
        <begin position="37"/>
        <end position="188"/>
    </location>
</feature>
<dbReference type="Gene3D" id="3.40.50.10490">
    <property type="entry name" value="Glucose-6-phosphate isomerase like protein, domain 1"/>
    <property type="match status" value="1"/>
</dbReference>
<dbReference type="InterPro" id="IPR001347">
    <property type="entry name" value="SIS_dom"/>
</dbReference>
<dbReference type="GO" id="GO:1901135">
    <property type="term" value="P:carbohydrate derivative metabolic process"/>
    <property type="evidence" value="ECO:0007669"/>
    <property type="project" value="InterPro"/>
</dbReference>
<accession>A0A317Q9D6</accession>
<dbReference type="Pfam" id="PF13580">
    <property type="entry name" value="SIS_2"/>
    <property type="match status" value="1"/>
</dbReference>
<dbReference type="InterPro" id="IPR050099">
    <property type="entry name" value="SIS_GmhA/DiaA_subfam"/>
</dbReference>
<dbReference type="InterPro" id="IPR046348">
    <property type="entry name" value="SIS_dom_sf"/>
</dbReference>
<dbReference type="PANTHER" id="PTHR30390">
    <property type="entry name" value="SEDOHEPTULOSE 7-PHOSPHATE ISOMERASE / DNAA INITIATOR-ASSOCIATING FACTOR FOR REPLICATION INITIATION"/>
    <property type="match status" value="1"/>
</dbReference>
<evidence type="ECO:0000313" key="2">
    <source>
        <dbReference type="EMBL" id="PWW13019.1"/>
    </source>
</evidence>
<evidence type="ECO:0000259" key="1">
    <source>
        <dbReference type="PROSITE" id="PS51464"/>
    </source>
</evidence>
<comment type="caution">
    <text evidence="2">The sequence shown here is derived from an EMBL/GenBank/DDBJ whole genome shotgun (WGS) entry which is preliminary data.</text>
</comment>
<reference evidence="2 3" key="1">
    <citation type="submission" date="2018-05" db="EMBL/GenBank/DDBJ databases">
        <title>Freshwater and sediment microbial communities from various areas in North America, analyzing microbe dynamics in response to fracking.</title>
        <authorList>
            <person name="Lamendella R."/>
        </authorList>
    </citation>
    <scope>NUCLEOTIDE SEQUENCE [LARGE SCALE GENOMIC DNA]</scope>
    <source>
        <strain evidence="2 3">125B1</strain>
    </source>
</reference>
<dbReference type="EMBL" id="QGTT01000007">
    <property type="protein sequence ID" value="PWW13019.1"/>
    <property type="molecule type" value="Genomic_DNA"/>
</dbReference>
<evidence type="ECO:0000313" key="3">
    <source>
        <dbReference type="Proteomes" id="UP000246964"/>
    </source>
</evidence>
<dbReference type="CDD" id="cd05006">
    <property type="entry name" value="SIS_GmhA"/>
    <property type="match status" value="1"/>
</dbReference>
<dbReference type="AlphaFoldDB" id="A0A317Q9D6"/>
<dbReference type="SUPFAM" id="SSF53697">
    <property type="entry name" value="SIS domain"/>
    <property type="match status" value="1"/>
</dbReference>
<keyword evidence="3" id="KW-1185">Reference proteome</keyword>
<proteinExistence type="predicted"/>
<name>A0A317Q9D6_9GAMM</name>
<dbReference type="InterPro" id="IPR035461">
    <property type="entry name" value="GmhA/DiaA"/>
</dbReference>
<sequence length="193" mass="20944">MDPMQEQIKTLFTEGIQTQIAAADQLQEPLQRAAELLVATLLSGQKIYCCGEGMAHATSRHFAHIMLTGLSFERPPFPVTSLHADFGANDHQAVFAQQLQAVGQANDVVLVLSAGARAPRTARALEAALGRNMLIVAITQEGDHDIAGLLGPDDVEIRIPTTNIARASEHLLQTVNMLCSLVEHQIFPQEMDE</sequence>
<organism evidence="2 3">
    <name type="scientific">Pseudidiomarina maritima</name>
    <dbReference type="NCBI Taxonomy" id="519453"/>
    <lineage>
        <taxon>Bacteria</taxon>
        <taxon>Pseudomonadati</taxon>
        <taxon>Pseudomonadota</taxon>
        <taxon>Gammaproteobacteria</taxon>
        <taxon>Alteromonadales</taxon>
        <taxon>Idiomarinaceae</taxon>
        <taxon>Pseudidiomarina</taxon>
    </lineage>
</organism>
<dbReference type="PANTHER" id="PTHR30390:SF6">
    <property type="entry name" value="DNAA INITIATOR-ASSOCIATING PROTEIN DIAA"/>
    <property type="match status" value="1"/>
</dbReference>
<dbReference type="PROSITE" id="PS51464">
    <property type="entry name" value="SIS"/>
    <property type="match status" value="1"/>
</dbReference>
<dbReference type="Proteomes" id="UP000246964">
    <property type="component" value="Unassembled WGS sequence"/>
</dbReference>